<proteinExistence type="predicted"/>
<reference evidence="1" key="1">
    <citation type="submission" date="2017-05" db="UniProtKB">
        <authorList>
            <consortium name="EnsemblMetazoa"/>
        </authorList>
    </citation>
    <scope>IDENTIFICATION</scope>
</reference>
<name>A0A1X7SR95_AMPQE</name>
<dbReference type="AlphaFoldDB" id="A0A1X7SR95"/>
<sequence>VSIIRLGQSIRTRYGGITDSVVMMQLECGSL</sequence>
<evidence type="ECO:0000313" key="1">
    <source>
        <dbReference type="EnsemblMetazoa" id="Aqu2.1.04658_001"/>
    </source>
</evidence>
<accession>A0A1X7SR95</accession>
<dbReference type="EnsemblMetazoa" id="Aqu2.1.04658_001">
    <property type="protein sequence ID" value="Aqu2.1.04658_001"/>
    <property type="gene ID" value="Aqu2.1.04658"/>
</dbReference>
<dbReference type="InParanoid" id="A0A1X7SR95"/>
<protein>
    <submittedName>
        <fullName evidence="1">Uncharacterized protein</fullName>
    </submittedName>
</protein>
<organism evidence="1">
    <name type="scientific">Amphimedon queenslandica</name>
    <name type="common">Sponge</name>
    <dbReference type="NCBI Taxonomy" id="400682"/>
    <lineage>
        <taxon>Eukaryota</taxon>
        <taxon>Metazoa</taxon>
        <taxon>Porifera</taxon>
        <taxon>Demospongiae</taxon>
        <taxon>Heteroscleromorpha</taxon>
        <taxon>Haplosclerida</taxon>
        <taxon>Niphatidae</taxon>
        <taxon>Amphimedon</taxon>
    </lineage>
</organism>